<dbReference type="PRINTS" id="PR01165">
    <property type="entry name" value="CYCOXIDASEI"/>
</dbReference>
<dbReference type="GO" id="GO:0009060">
    <property type="term" value="P:aerobic respiration"/>
    <property type="evidence" value="ECO:0007669"/>
    <property type="project" value="InterPro"/>
</dbReference>
<keyword evidence="5" id="KW-0679">Respiratory chain</keyword>
<feature type="transmembrane region" description="Helical" evidence="6">
    <location>
        <begin position="168"/>
        <end position="194"/>
    </location>
</feature>
<feature type="transmembrane region" description="Helical" evidence="6">
    <location>
        <begin position="393"/>
        <end position="415"/>
    </location>
</feature>
<dbReference type="Proteomes" id="UP000610960">
    <property type="component" value="Unassembled WGS sequence"/>
</dbReference>
<feature type="transmembrane region" description="Helical" evidence="6">
    <location>
        <begin position="435"/>
        <end position="458"/>
    </location>
</feature>
<sequence>MGLTMRSQQADLISIGTSPFYILMTMHGQFMFIGLGTFGMMGVTWYVLVKVLHVDLDYKLVDAIFWVLVMGFALVGISGLYGEFAAGWYFLYPLPLYAAQDQWTLWGVATFSLGELLIGLGIILYTIEVLIVVARRGGRGIKNSLSAIVRGLGFDGVMKSTDKFDVSIFPLVADALDMLIATIPLAALLVVMFIGSTIDQNFGLNVGLADNMFWYFGHPIVYQLLFPAVAGMYLVFQSYSNRKWVGYATTGGIWVLAALTNLLVWGHHLYLYPFQPLPVNFLAQLSTMGISIVSAVSIYSLLSMTWKGGIKWDPPMLFTYMGIFAWLEGGFSGIAQAMIGWNLYLHNTLWIVGHFHLFALMVVAMTAIAMIYYIVPRIYQGVNLYDKWSKVHFWMSLIGGYGFVNVWMAEGLLGVPRRYAYHYLLSVYNIPVPNLDLLGVIFATILGIGQGIFALKLFNELVIKRIKKIGVEVEQYA</sequence>
<feature type="transmembrane region" description="Helical" evidence="6">
    <location>
        <begin position="103"/>
        <end position="133"/>
    </location>
</feature>
<dbReference type="InterPro" id="IPR023616">
    <property type="entry name" value="Cyt_c_oxase-like_su1_dom"/>
</dbReference>
<keyword evidence="9" id="KW-1185">Reference proteome</keyword>
<keyword evidence="5" id="KW-0249">Electron transport</keyword>
<reference evidence="8" key="1">
    <citation type="journal article" date="2014" name="Int. J. Syst. Evol. Microbiol.">
        <title>Complete genome sequence of Corynebacterium casei LMG S-19264T (=DSM 44701T), isolated from a smear-ripened cheese.</title>
        <authorList>
            <consortium name="US DOE Joint Genome Institute (JGI-PGF)"/>
            <person name="Walter F."/>
            <person name="Albersmeier A."/>
            <person name="Kalinowski J."/>
            <person name="Ruckert C."/>
        </authorList>
    </citation>
    <scope>NUCLEOTIDE SEQUENCE</scope>
    <source>
        <strain evidence="8">JCM 10088</strain>
    </source>
</reference>
<dbReference type="Gene3D" id="1.20.210.10">
    <property type="entry name" value="Cytochrome c oxidase-like, subunit I domain"/>
    <property type="match status" value="1"/>
</dbReference>
<dbReference type="GO" id="GO:0022904">
    <property type="term" value="P:respiratory electron transport chain"/>
    <property type="evidence" value="ECO:0007669"/>
    <property type="project" value="TreeGrafter"/>
</dbReference>
<gene>
    <name evidence="8" type="ORF">GCM10007981_09440</name>
</gene>
<dbReference type="InterPro" id="IPR000883">
    <property type="entry name" value="Cyt_C_Oxase_1"/>
</dbReference>
<protein>
    <recommendedName>
        <fullName evidence="7">Cytochrome oxidase subunit I profile domain-containing protein</fullName>
    </recommendedName>
</protein>
<feature type="transmembrane region" description="Helical" evidence="6">
    <location>
        <begin position="317"/>
        <end position="339"/>
    </location>
</feature>
<dbReference type="SUPFAM" id="SSF81442">
    <property type="entry name" value="Cytochrome c oxidase subunit I-like"/>
    <property type="match status" value="1"/>
</dbReference>
<evidence type="ECO:0000313" key="8">
    <source>
        <dbReference type="EMBL" id="GGP20621.1"/>
    </source>
</evidence>
<accession>A0A830GV28</accession>
<comment type="similarity">
    <text evidence="5">Belongs to the heme-copper respiratory oxidase family.</text>
</comment>
<dbReference type="GO" id="GO:0016020">
    <property type="term" value="C:membrane"/>
    <property type="evidence" value="ECO:0007669"/>
    <property type="project" value="UniProtKB-SubCell"/>
</dbReference>
<evidence type="ECO:0000256" key="6">
    <source>
        <dbReference type="SAM" id="Phobius"/>
    </source>
</evidence>
<keyword evidence="5" id="KW-0813">Transport</keyword>
<keyword evidence="5" id="KW-0408">Iron</keyword>
<evidence type="ECO:0000256" key="5">
    <source>
        <dbReference type="RuleBase" id="RU000370"/>
    </source>
</evidence>
<keyword evidence="5" id="KW-0479">Metal-binding</keyword>
<evidence type="ECO:0000256" key="2">
    <source>
        <dbReference type="ARBA" id="ARBA00022692"/>
    </source>
</evidence>
<feature type="transmembrane region" description="Helical" evidence="6">
    <location>
        <begin position="244"/>
        <end position="265"/>
    </location>
</feature>
<feature type="transmembrane region" description="Helical" evidence="6">
    <location>
        <begin position="20"/>
        <end position="48"/>
    </location>
</feature>
<reference evidence="8" key="2">
    <citation type="submission" date="2020-09" db="EMBL/GenBank/DDBJ databases">
        <authorList>
            <person name="Sun Q."/>
            <person name="Ohkuma M."/>
        </authorList>
    </citation>
    <scope>NUCLEOTIDE SEQUENCE</scope>
    <source>
        <strain evidence="8">JCM 10088</strain>
    </source>
</reference>
<dbReference type="PANTHER" id="PTHR10422:SF18">
    <property type="entry name" value="CYTOCHROME C OXIDASE SUBUNIT 1"/>
    <property type="match status" value="1"/>
</dbReference>
<feature type="transmembrane region" description="Helical" evidence="6">
    <location>
        <begin position="351"/>
        <end position="373"/>
    </location>
</feature>
<dbReference type="InterPro" id="IPR036927">
    <property type="entry name" value="Cyt_c_oxase-like_su1_sf"/>
</dbReference>
<dbReference type="InterPro" id="IPR023615">
    <property type="entry name" value="Cyt_c_Oxase_su1_BS"/>
</dbReference>
<keyword evidence="5" id="KW-0349">Heme</keyword>
<name>A0A830GV28_9CREN</name>
<dbReference type="PANTHER" id="PTHR10422">
    <property type="entry name" value="CYTOCHROME C OXIDASE SUBUNIT 1"/>
    <property type="match status" value="1"/>
</dbReference>
<evidence type="ECO:0000313" key="9">
    <source>
        <dbReference type="Proteomes" id="UP000610960"/>
    </source>
</evidence>
<keyword evidence="3 6" id="KW-1133">Transmembrane helix</keyword>
<dbReference type="AlphaFoldDB" id="A0A830GV28"/>
<dbReference type="EMBL" id="BMNL01000002">
    <property type="protein sequence ID" value="GGP20621.1"/>
    <property type="molecule type" value="Genomic_DNA"/>
</dbReference>
<feature type="domain" description="Cytochrome oxidase subunit I profile" evidence="7">
    <location>
        <begin position="1"/>
        <end position="477"/>
    </location>
</feature>
<keyword evidence="4 6" id="KW-0472">Membrane</keyword>
<feature type="transmembrane region" description="Helical" evidence="6">
    <location>
        <begin position="285"/>
        <end position="305"/>
    </location>
</feature>
<dbReference type="GO" id="GO:0020037">
    <property type="term" value="F:heme binding"/>
    <property type="evidence" value="ECO:0007669"/>
    <property type="project" value="InterPro"/>
</dbReference>
<organism evidence="8 9">
    <name type="scientific">Thermocladium modestius</name>
    <dbReference type="NCBI Taxonomy" id="62609"/>
    <lineage>
        <taxon>Archaea</taxon>
        <taxon>Thermoproteota</taxon>
        <taxon>Thermoprotei</taxon>
        <taxon>Thermoproteales</taxon>
        <taxon>Thermoproteaceae</taxon>
        <taxon>Thermocladium</taxon>
    </lineage>
</organism>
<dbReference type="Pfam" id="PF00115">
    <property type="entry name" value="COX1"/>
    <property type="match status" value="1"/>
</dbReference>
<dbReference type="GO" id="GO:0015990">
    <property type="term" value="P:electron transport coupled proton transport"/>
    <property type="evidence" value="ECO:0007669"/>
    <property type="project" value="TreeGrafter"/>
</dbReference>
<proteinExistence type="inferred from homology"/>
<dbReference type="PROSITE" id="PS00077">
    <property type="entry name" value="COX1_CUB"/>
    <property type="match status" value="1"/>
</dbReference>
<dbReference type="PROSITE" id="PS50855">
    <property type="entry name" value="COX1"/>
    <property type="match status" value="1"/>
</dbReference>
<keyword evidence="2 5" id="KW-0812">Transmembrane</keyword>
<evidence type="ECO:0000256" key="3">
    <source>
        <dbReference type="ARBA" id="ARBA00022989"/>
    </source>
</evidence>
<comment type="subcellular location">
    <subcellularLocation>
        <location evidence="1">Membrane</location>
        <topology evidence="1">Multi-pass membrane protein</topology>
    </subcellularLocation>
</comment>
<comment type="caution">
    <text evidence="8">The sequence shown here is derived from an EMBL/GenBank/DDBJ whole genome shotgun (WGS) entry which is preliminary data.</text>
</comment>
<feature type="transmembrane region" description="Helical" evidence="6">
    <location>
        <begin position="214"/>
        <end position="235"/>
    </location>
</feature>
<evidence type="ECO:0000259" key="7">
    <source>
        <dbReference type="PROSITE" id="PS50855"/>
    </source>
</evidence>
<evidence type="ECO:0000256" key="1">
    <source>
        <dbReference type="ARBA" id="ARBA00004141"/>
    </source>
</evidence>
<evidence type="ECO:0000256" key="4">
    <source>
        <dbReference type="ARBA" id="ARBA00023136"/>
    </source>
</evidence>
<dbReference type="GO" id="GO:0004129">
    <property type="term" value="F:cytochrome-c oxidase activity"/>
    <property type="evidence" value="ECO:0007669"/>
    <property type="project" value="InterPro"/>
</dbReference>
<feature type="transmembrane region" description="Helical" evidence="6">
    <location>
        <begin position="60"/>
        <end position="91"/>
    </location>
</feature>